<keyword evidence="4" id="KW-0342">GTP-binding</keyword>
<protein>
    <submittedName>
        <fullName evidence="7">Predicted GTPase</fullName>
    </submittedName>
</protein>
<feature type="domain" description="Dynamin N-terminal" evidence="6">
    <location>
        <begin position="60"/>
        <end position="289"/>
    </location>
</feature>
<evidence type="ECO:0000256" key="2">
    <source>
        <dbReference type="ARBA" id="ARBA00022741"/>
    </source>
</evidence>
<evidence type="ECO:0000256" key="1">
    <source>
        <dbReference type="ARBA" id="ARBA00004370"/>
    </source>
</evidence>
<dbReference type="Pfam" id="PF00350">
    <property type="entry name" value="Dynamin_N"/>
    <property type="match status" value="1"/>
</dbReference>
<dbReference type="EMBL" id="UFRN01000002">
    <property type="protein sequence ID" value="SUT91000.1"/>
    <property type="molecule type" value="Genomic_DNA"/>
</dbReference>
<dbReference type="PANTHER" id="PTHR10465">
    <property type="entry name" value="TRANSMEMBRANE GTPASE FZO1"/>
    <property type="match status" value="1"/>
</dbReference>
<dbReference type="SUPFAM" id="SSF52540">
    <property type="entry name" value="P-loop containing nucleoside triphosphate hydrolases"/>
    <property type="match status" value="1"/>
</dbReference>
<reference evidence="7 8" key="1">
    <citation type="submission" date="2018-06" db="EMBL/GenBank/DDBJ databases">
        <authorList>
            <consortium name="Pathogen Informatics"/>
            <person name="Doyle S."/>
        </authorList>
    </citation>
    <scope>NUCLEOTIDE SEQUENCE [LARGE SCALE GENOMIC DNA]</scope>
    <source>
        <strain evidence="7 8">NCTC4191</strain>
    </source>
</reference>
<keyword evidence="2" id="KW-0547">Nucleotide-binding</keyword>
<keyword evidence="8" id="KW-1185">Reference proteome</keyword>
<name>A0A380TTY0_ACTLI</name>
<dbReference type="InterPro" id="IPR027094">
    <property type="entry name" value="Mitofusin_fam"/>
</dbReference>
<dbReference type="GO" id="GO:0003924">
    <property type="term" value="F:GTPase activity"/>
    <property type="evidence" value="ECO:0007669"/>
    <property type="project" value="InterPro"/>
</dbReference>
<sequence length="822" mass="95643">MQNTQEKQIVINRTKELDTFIDSVINENDKLNYLNTDKIQKLANINKHLLDKLEKDKIEIAIIGLEKAGKSTFANALIESNIFPSAAERCTYTTTRLMYGKDKANVTFYTIEEFNIRFIALLNTLQYPNINKITLETLSLEEFNRYFNELEEKNPNLYKLHKGKTEIEIQDILSNKHRLILTGETKTFLGDDIYSEEFKSYIKGESNDRSKPYSVKNIDIQSSKLTQLQNAIIYDVPGFDSTTQLHTEQTTERLKSADVIILITNVGQNPNIQGTVLNILKEQIDEDGLKLKEKLFIFGNKQDTANTLEQAEDNHNTLLRDIINLGIGSQETIRSGSALKYLTLKNIAGDQYKNNFQIDDNIDSFRNLIITYYQTERFELLKKKLSDTKQKLYNALQNELNIHHNDRLPLSEDDEKFRIKNEADKDLHQKFKAAISTIRNNLKSDIIGTDSKTNISLTKLLQARFDERCNFPYADEQKLENIIIQTDKSSSIELNEAINPYLRSSLSEEIRQNISDIIQDFFEEYGKNKENEIIEYLLSSLIRVHNDDIKRELIQFIQSVRTENIYSPEKYEYLFERFARNLFDIFSYSVGSNARIQKFNNAKKDFIYLDSYYCEDKEEDFKLISLLLTQSDKDERILQVIFEKIYKAIGDWIKNDTLYIDKARETVELVQQGWGFLKGKFNKEYTNEVLQEPTKKEVKTSKKLFDLVNAEDITKSIKQSKSKADIINEINADINNIQDIIRNAVIKAMNIETVFFNSFDKQLSLLDDSSEGDNLQYHRYRALINKIINVNHAQELSDIDKTIELNKRKQTLLEKVNSFLSN</sequence>
<dbReference type="AlphaFoldDB" id="A0A380TTY0"/>
<keyword evidence="5" id="KW-0472">Membrane</keyword>
<dbReference type="InterPro" id="IPR027417">
    <property type="entry name" value="P-loop_NTPase"/>
</dbReference>
<evidence type="ECO:0000256" key="5">
    <source>
        <dbReference type="ARBA" id="ARBA00023136"/>
    </source>
</evidence>
<dbReference type="GO" id="GO:0005525">
    <property type="term" value="F:GTP binding"/>
    <property type="evidence" value="ECO:0007669"/>
    <property type="project" value="UniProtKB-KW"/>
</dbReference>
<comment type="subcellular location">
    <subcellularLocation>
        <location evidence="1">Membrane</location>
    </subcellularLocation>
</comment>
<evidence type="ECO:0000313" key="7">
    <source>
        <dbReference type="EMBL" id="SUT91000.1"/>
    </source>
</evidence>
<gene>
    <name evidence="7" type="ORF">NCTC4191_00430</name>
</gene>
<dbReference type="PANTHER" id="PTHR10465:SF0">
    <property type="entry name" value="SARCALUMENIN"/>
    <property type="match status" value="1"/>
</dbReference>
<evidence type="ECO:0000256" key="4">
    <source>
        <dbReference type="ARBA" id="ARBA00023134"/>
    </source>
</evidence>
<organism evidence="7 8">
    <name type="scientific">Actinobacillus lignieresii</name>
    <dbReference type="NCBI Taxonomy" id="720"/>
    <lineage>
        <taxon>Bacteria</taxon>
        <taxon>Pseudomonadati</taxon>
        <taxon>Pseudomonadota</taxon>
        <taxon>Gammaproteobacteria</taxon>
        <taxon>Pasteurellales</taxon>
        <taxon>Pasteurellaceae</taxon>
        <taxon>Actinobacillus</taxon>
    </lineage>
</organism>
<dbReference type="GO" id="GO:0016020">
    <property type="term" value="C:membrane"/>
    <property type="evidence" value="ECO:0007669"/>
    <property type="project" value="UniProtKB-SubCell"/>
</dbReference>
<evidence type="ECO:0000259" key="6">
    <source>
        <dbReference type="Pfam" id="PF00350"/>
    </source>
</evidence>
<accession>A0A380TTY0</accession>
<evidence type="ECO:0000313" key="8">
    <source>
        <dbReference type="Proteomes" id="UP000254253"/>
    </source>
</evidence>
<proteinExistence type="predicted"/>
<keyword evidence="3" id="KW-0378">Hydrolase</keyword>
<dbReference type="Gene3D" id="3.40.50.300">
    <property type="entry name" value="P-loop containing nucleotide triphosphate hydrolases"/>
    <property type="match status" value="2"/>
</dbReference>
<dbReference type="Proteomes" id="UP000254253">
    <property type="component" value="Unassembled WGS sequence"/>
</dbReference>
<dbReference type="InterPro" id="IPR045063">
    <property type="entry name" value="Dynamin_N"/>
</dbReference>
<dbReference type="RefSeq" id="WP_115589839.1">
    <property type="nucleotide sequence ID" value="NZ_UFRN01000002.1"/>
</dbReference>
<evidence type="ECO:0000256" key="3">
    <source>
        <dbReference type="ARBA" id="ARBA00022801"/>
    </source>
</evidence>